<protein>
    <submittedName>
        <fullName evidence="1">Uncharacterized protein</fullName>
    </submittedName>
</protein>
<proteinExistence type="predicted"/>
<dbReference type="Proteomes" id="UP000694005">
    <property type="component" value="Chromosome A07"/>
</dbReference>
<organism evidence="2">
    <name type="scientific">Brassica campestris</name>
    <name type="common">Field mustard</name>
    <dbReference type="NCBI Taxonomy" id="3711"/>
    <lineage>
        <taxon>Eukaryota</taxon>
        <taxon>Viridiplantae</taxon>
        <taxon>Streptophyta</taxon>
        <taxon>Embryophyta</taxon>
        <taxon>Tracheophyta</taxon>
        <taxon>Spermatophyta</taxon>
        <taxon>Magnoliopsida</taxon>
        <taxon>eudicotyledons</taxon>
        <taxon>Gunneridae</taxon>
        <taxon>Pentapetalae</taxon>
        <taxon>rosids</taxon>
        <taxon>malvids</taxon>
        <taxon>Brassicales</taxon>
        <taxon>Brassicaceae</taxon>
        <taxon>Brassiceae</taxon>
        <taxon>Brassica</taxon>
    </lineage>
</organism>
<dbReference type="Gramene" id="A07p04720.2_BraZ1">
    <property type="protein sequence ID" value="A07p04720.2_BraZ1.CDS"/>
    <property type="gene ID" value="A07g04720.2_BraZ1"/>
</dbReference>
<dbReference type="AlphaFoldDB" id="A0A3P6B0Y3"/>
<dbReference type="EMBL" id="LS974623">
    <property type="protein sequence ID" value="CAG7900829.1"/>
    <property type="molecule type" value="Genomic_DNA"/>
</dbReference>
<evidence type="ECO:0000313" key="1">
    <source>
        <dbReference type="EMBL" id="CAG7900829.1"/>
    </source>
</evidence>
<accession>A0A3P6B0Y3</accession>
<gene>
    <name evidence="2" type="ORF">BRAA07T28208Z</name>
    <name evidence="1" type="ORF">BRAPAZ1V2_A07P04720.2</name>
</gene>
<name>A0A3P6B0Y3_BRACM</name>
<evidence type="ECO:0000313" key="2">
    <source>
        <dbReference type="EMBL" id="VDC95825.1"/>
    </source>
</evidence>
<dbReference type="EMBL" id="LR031574">
    <property type="protein sequence ID" value="VDC95825.1"/>
    <property type="molecule type" value="Genomic_DNA"/>
</dbReference>
<sequence length="40" mass="4440">MEPNGNSHVFTGHSRRFIRIGTTIRLIHFCEAKNAAKGGD</sequence>
<reference evidence="2" key="1">
    <citation type="submission" date="2018-11" db="EMBL/GenBank/DDBJ databases">
        <authorList>
            <consortium name="Genoscope - CEA"/>
            <person name="William W."/>
        </authorList>
    </citation>
    <scope>NUCLEOTIDE SEQUENCE</scope>
</reference>